<keyword evidence="1" id="KW-0238">DNA-binding</keyword>
<accession>A0ABX7DBB4</accession>
<feature type="domain" description="HTH luxR-type" evidence="2">
    <location>
        <begin position="134"/>
        <end position="191"/>
    </location>
</feature>
<dbReference type="Pfam" id="PF00196">
    <property type="entry name" value="GerE"/>
    <property type="match status" value="1"/>
</dbReference>
<dbReference type="Gene3D" id="1.10.10.10">
    <property type="entry name" value="Winged helix-like DNA-binding domain superfamily/Winged helix DNA-binding domain"/>
    <property type="match status" value="1"/>
</dbReference>
<reference evidence="3 4" key="1">
    <citation type="submission" date="2021-01" db="EMBL/GenBank/DDBJ databases">
        <title>FDA dAtabase for Regulatory Grade micrObial Sequences (FDA-ARGOS): Supporting development and validation of Infectious Disease Dx tests.</title>
        <authorList>
            <person name="Blissenbach B."/>
            <person name="Krut O."/>
            <person name="Tallon L."/>
            <person name="Sadzewicz L."/>
            <person name="Zhao X."/>
            <person name="Boylan J."/>
            <person name="Ott S."/>
            <person name="Bowen H."/>
            <person name="Vavikolanu K."/>
            <person name="Mehta A."/>
            <person name="Aluvathingal J."/>
            <person name="Nadendla S."/>
            <person name="Yan Y."/>
            <person name="Sichtig H."/>
        </authorList>
    </citation>
    <scope>NUCLEOTIDE SEQUENCE [LARGE SCALE GENOMIC DNA]</scope>
    <source>
        <strain evidence="3 4">FDAARGOS_1081</strain>
        <plasmid evidence="3 4">unnamed</plasmid>
    </source>
</reference>
<dbReference type="InterPro" id="IPR000792">
    <property type="entry name" value="Tscrpt_reg_LuxR_C"/>
</dbReference>
<dbReference type="SMART" id="SM00421">
    <property type="entry name" value="HTH_LUXR"/>
    <property type="match status" value="1"/>
</dbReference>
<evidence type="ECO:0000259" key="2">
    <source>
        <dbReference type="SMART" id="SM00421"/>
    </source>
</evidence>
<organism evidence="3 4">
    <name type="scientific">Serratia liquefaciens</name>
    <dbReference type="NCBI Taxonomy" id="614"/>
    <lineage>
        <taxon>Bacteria</taxon>
        <taxon>Pseudomonadati</taxon>
        <taxon>Pseudomonadota</taxon>
        <taxon>Gammaproteobacteria</taxon>
        <taxon>Enterobacterales</taxon>
        <taxon>Yersiniaceae</taxon>
        <taxon>Serratia</taxon>
    </lineage>
</organism>
<sequence>MNASYLRTGNIGVISDMYISAVGIISVLAEFHIDGVVVFESITDLNDRSLINKLDLILIDINFTSQFSMLGEAINLSLKTKVIVFSDGAWVNHVNLTFIHRGEPIGIIKNYLYMGMMGGYGISPMLTKYAEFNLSKISIAELSVLKEWMSGCSLTSISKKYNKNLKTISAHKRSAMKKLMVKTDRELYGLIKDVYVRAEN</sequence>
<protein>
    <submittedName>
        <fullName evidence="3">Response regulator transcription factor</fullName>
    </submittedName>
</protein>
<evidence type="ECO:0000313" key="4">
    <source>
        <dbReference type="Proteomes" id="UP000595237"/>
    </source>
</evidence>
<dbReference type="Proteomes" id="UP000595237">
    <property type="component" value="Plasmid unnamed"/>
</dbReference>
<gene>
    <name evidence="3" type="ORF">I6I38_24870</name>
</gene>
<geneLocation type="plasmid" evidence="3 4">
    <name>unnamed</name>
</geneLocation>
<name>A0ABX7DBB4_SERLI</name>
<evidence type="ECO:0000313" key="3">
    <source>
        <dbReference type="EMBL" id="QQU58015.1"/>
    </source>
</evidence>
<keyword evidence="4" id="KW-1185">Reference proteome</keyword>
<proteinExistence type="predicted"/>
<dbReference type="InterPro" id="IPR036388">
    <property type="entry name" value="WH-like_DNA-bd_sf"/>
</dbReference>
<evidence type="ECO:0000256" key="1">
    <source>
        <dbReference type="ARBA" id="ARBA00023125"/>
    </source>
</evidence>
<dbReference type="RefSeq" id="WP_201896560.1">
    <property type="nucleotide sequence ID" value="NZ_CP068149.1"/>
</dbReference>
<dbReference type="InterPro" id="IPR016032">
    <property type="entry name" value="Sig_transdc_resp-reg_C-effctor"/>
</dbReference>
<dbReference type="EMBL" id="CP068149">
    <property type="protein sequence ID" value="QQU58015.1"/>
    <property type="molecule type" value="Genomic_DNA"/>
</dbReference>
<keyword evidence="3" id="KW-0614">Plasmid</keyword>
<dbReference type="SUPFAM" id="SSF46894">
    <property type="entry name" value="C-terminal effector domain of the bipartite response regulators"/>
    <property type="match status" value="1"/>
</dbReference>